<gene>
    <name evidence="1" type="ORF">FWJ32_01575</name>
</gene>
<evidence type="ECO:0000313" key="2">
    <source>
        <dbReference type="Proteomes" id="UP000322976"/>
    </source>
</evidence>
<keyword evidence="2" id="KW-1185">Reference proteome</keyword>
<protein>
    <submittedName>
        <fullName evidence="1">Uncharacterized protein</fullName>
    </submittedName>
</protein>
<evidence type="ECO:0000313" key="1">
    <source>
        <dbReference type="EMBL" id="TZE83593.1"/>
    </source>
</evidence>
<dbReference type="Proteomes" id="UP000322976">
    <property type="component" value="Unassembled WGS sequence"/>
</dbReference>
<comment type="caution">
    <text evidence="1">The sequence shown here is derived from an EMBL/GenBank/DDBJ whole genome shotgun (WGS) entry which is preliminary data.</text>
</comment>
<dbReference type="AlphaFoldDB" id="A0A5D8QJC0"/>
<dbReference type="EMBL" id="VTPS01000001">
    <property type="protein sequence ID" value="TZE83593.1"/>
    <property type="molecule type" value="Genomic_DNA"/>
</dbReference>
<proteinExistence type="predicted"/>
<name>A0A5D8QJC0_9THEO</name>
<accession>A0A5D8QJC0</accession>
<dbReference type="RefSeq" id="WP_149544212.1">
    <property type="nucleotide sequence ID" value="NZ_VTPS01000001.1"/>
</dbReference>
<reference evidence="1 2" key="1">
    <citation type="submission" date="2019-08" db="EMBL/GenBank/DDBJ databases">
        <title>Calorimonas adulescens gen. nov., sp. nov., an anaerobic thermophilic bacterium from Sakhalin hot spring.</title>
        <authorList>
            <person name="Khomyakova M.A."/>
            <person name="Merkel A.Y."/>
            <person name="Novikov A."/>
            <person name="Bonch-Osmolovskaya E.A."/>
            <person name="Slobodkin A.I."/>
        </authorList>
    </citation>
    <scope>NUCLEOTIDE SEQUENCE [LARGE SCALE GENOMIC DNA]</scope>
    <source>
        <strain evidence="1 2">A05MB</strain>
    </source>
</reference>
<sequence length="62" mass="7261">MGSRQEFMAVGERCPDFTLENSFEDSILEGAKSCELCFHWDHKRNKCRIDMYDKVLEGLDQT</sequence>
<organism evidence="1 2">
    <name type="scientific">Calorimonas adulescens</name>
    <dbReference type="NCBI Taxonomy" id="2606906"/>
    <lineage>
        <taxon>Bacteria</taxon>
        <taxon>Bacillati</taxon>
        <taxon>Bacillota</taxon>
        <taxon>Clostridia</taxon>
        <taxon>Thermoanaerobacterales</taxon>
        <taxon>Thermoanaerobacteraceae</taxon>
        <taxon>Calorimonas</taxon>
    </lineage>
</organism>